<gene>
    <name evidence="1" type="ORF">AUJ95_01110</name>
</gene>
<evidence type="ECO:0000313" key="1">
    <source>
        <dbReference type="EMBL" id="OIP42998.1"/>
    </source>
</evidence>
<proteinExistence type="predicted"/>
<dbReference type="Proteomes" id="UP000183085">
    <property type="component" value="Unassembled WGS sequence"/>
</dbReference>
<dbReference type="AlphaFoldDB" id="A0A1J5EI09"/>
<name>A0A1J5EI09_9BACT</name>
<reference evidence="1 2" key="1">
    <citation type="journal article" date="2016" name="Environ. Microbiol.">
        <title>Genomic resolution of a cold subsurface aquifer community provides metabolic insights for novel microbes adapted to high CO concentrations.</title>
        <authorList>
            <person name="Probst A.J."/>
            <person name="Castelle C.J."/>
            <person name="Singh A."/>
            <person name="Brown C.T."/>
            <person name="Anantharaman K."/>
            <person name="Sharon I."/>
            <person name="Hug L.A."/>
            <person name="Burstein D."/>
            <person name="Emerson J.B."/>
            <person name="Thomas B.C."/>
            <person name="Banfield J.F."/>
        </authorList>
    </citation>
    <scope>NUCLEOTIDE SEQUENCE [LARGE SCALE GENOMIC DNA]</scope>
    <source>
        <strain evidence="1">CG2_30_40_21</strain>
    </source>
</reference>
<dbReference type="STRING" id="1817895.AUJ95_01110"/>
<dbReference type="EMBL" id="MNYI01000029">
    <property type="protein sequence ID" value="OIP42998.1"/>
    <property type="molecule type" value="Genomic_DNA"/>
</dbReference>
<comment type="caution">
    <text evidence="1">The sequence shown here is derived from an EMBL/GenBank/DDBJ whole genome shotgun (WGS) entry which is preliminary data.</text>
</comment>
<organism evidence="1 2">
    <name type="scientific">Candidatus Desantisbacteria bacterium CG2_30_40_21</name>
    <dbReference type="NCBI Taxonomy" id="1817895"/>
    <lineage>
        <taxon>Bacteria</taxon>
        <taxon>Candidatus Desantisiibacteriota</taxon>
    </lineage>
</organism>
<sequence length="152" mass="17441">MAFLQPRVISCFLVALLIHFSILSQMYLSHAQYKKKLIVLEGVEFIEPFPPGAPEPMVVEKQKKPNILEFSKKALEGLKKFTLPAFEPEKQEKSADIAKKLETTKKVKDIFQKEEKLPQELTREEKKPALARLFDTESNRGVAEIKLSKEMP</sequence>
<accession>A0A1J5EI09</accession>
<protein>
    <submittedName>
        <fullName evidence="1">Uncharacterized protein</fullName>
    </submittedName>
</protein>
<evidence type="ECO:0000313" key="2">
    <source>
        <dbReference type="Proteomes" id="UP000183085"/>
    </source>
</evidence>